<keyword evidence="4" id="KW-1185">Reference proteome</keyword>
<sequence length="309" mass="32342">MAHFVFRQRWLMAVIALAAGLLSAWAARHHIQGRIAQIEADLRLPTVPRLVAAHDLEAGTPIDADHLAVRDVPRTWAASGSVPPEGIADVSGSVLTHGLRAGEPLLAVHLTSAGPQALSRRVATGRRAITIPVDDINSLSGMLQAGDLLDLYVSFEHQRRRITAPLLQGVRVLATGRQAGPDGDAGPAGAQEGDGASYSTITLDAGPEDAVKLVAARLDGTITAILRHHRDDQTATVAARGDLAGLLGLPPERSTPVVSILYGDQVGSEEPGGEDDARGAPGGLFDTPLPKGLVSRARRGQRTQAGDRP</sequence>
<dbReference type="Pfam" id="PF16976">
    <property type="entry name" value="RcpC"/>
    <property type="match status" value="1"/>
</dbReference>
<dbReference type="Proteomes" id="UP000290849">
    <property type="component" value="Unassembled WGS sequence"/>
</dbReference>
<dbReference type="OrthoDB" id="2037472at2"/>
<feature type="compositionally biased region" description="Low complexity" evidence="1">
    <location>
        <begin position="178"/>
        <end position="196"/>
    </location>
</feature>
<dbReference type="InterPro" id="IPR031571">
    <property type="entry name" value="RcpC_dom"/>
</dbReference>
<comment type="caution">
    <text evidence="3">The sequence shown here is derived from an EMBL/GenBank/DDBJ whole genome shotgun (WGS) entry which is preliminary data.</text>
</comment>
<evidence type="ECO:0000313" key="4">
    <source>
        <dbReference type="Proteomes" id="UP000290849"/>
    </source>
</evidence>
<dbReference type="Pfam" id="PF08666">
    <property type="entry name" value="SAF"/>
    <property type="match status" value="1"/>
</dbReference>
<evidence type="ECO:0000259" key="2">
    <source>
        <dbReference type="SMART" id="SM00858"/>
    </source>
</evidence>
<name>A0A4Q1HPC1_9BURK</name>
<feature type="domain" description="SAF" evidence="2">
    <location>
        <begin position="47"/>
        <end position="111"/>
    </location>
</feature>
<dbReference type="CDD" id="cd11614">
    <property type="entry name" value="SAF_CpaB_FlgA_like"/>
    <property type="match status" value="1"/>
</dbReference>
<proteinExistence type="predicted"/>
<dbReference type="EMBL" id="PYAL01000001">
    <property type="protein sequence ID" value="RXN92902.1"/>
    <property type="molecule type" value="Genomic_DNA"/>
</dbReference>
<dbReference type="RefSeq" id="WP_129148857.1">
    <property type="nucleotide sequence ID" value="NZ_JBHSDO010000006.1"/>
</dbReference>
<reference evidence="3 4" key="1">
    <citation type="journal article" date="2017" name="Int. J. Syst. Evol. Microbiol.">
        <title>Achromobacter aloeverae sp. nov., isolated from the root of Aloe vera (L.) Burm.f.</title>
        <authorList>
            <person name="Kuncharoen N."/>
            <person name="Muramatsu Y."/>
            <person name="Shibata C."/>
            <person name="Kamakura Y."/>
            <person name="Nakagawa Y."/>
            <person name="Tanasupawat S."/>
        </authorList>
    </citation>
    <scope>NUCLEOTIDE SEQUENCE [LARGE SCALE GENOMIC DNA]</scope>
    <source>
        <strain evidence="3 4">AVA-1</strain>
    </source>
</reference>
<feature type="region of interest" description="Disordered" evidence="1">
    <location>
        <begin position="177"/>
        <end position="198"/>
    </location>
</feature>
<dbReference type="InterPro" id="IPR017592">
    <property type="entry name" value="Pilus_assmbl_Flp-typ_CpaB"/>
</dbReference>
<evidence type="ECO:0000256" key="1">
    <source>
        <dbReference type="SAM" id="MobiDB-lite"/>
    </source>
</evidence>
<dbReference type="NCBIfam" id="TIGR03177">
    <property type="entry name" value="pilus_cpaB"/>
    <property type="match status" value="1"/>
</dbReference>
<dbReference type="SMART" id="SM00858">
    <property type="entry name" value="SAF"/>
    <property type="match status" value="1"/>
</dbReference>
<dbReference type="AlphaFoldDB" id="A0A4Q1HPC1"/>
<evidence type="ECO:0000313" key="3">
    <source>
        <dbReference type="EMBL" id="RXN92902.1"/>
    </source>
</evidence>
<gene>
    <name evidence="3" type="primary">cpaB</name>
    <name evidence="3" type="ORF">C7R54_03960</name>
</gene>
<dbReference type="InterPro" id="IPR013974">
    <property type="entry name" value="SAF"/>
</dbReference>
<protein>
    <submittedName>
        <fullName evidence="3">Flp pilus assembly protein CpaB</fullName>
    </submittedName>
</protein>
<organism evidence="3 4">
    <name type="scientific">Achromobacter aloeverae</name>
    <dbReference type="NCBI Taxonomy" id="1750518"/>
    <lineage>
        <taxon>Bacteria</taxon>
        <taxon>Pseudomonadati</taxon>
        <taxon>Pseudomonadota</taxon>
        <taxon>Betaproteobacteria</taxon>
        <taxon>Burkholderiales</taxon>
        <taxon>Alcaligenaceae</taxon>
        <taxon>Achromobacter</taxon>
    </lineage>
</organism>
<accession>A0A4Q1HPC1</accession>
<feature type="region of interest" description="Disordered" evidence="1">
    <location>
        <begin position="265"/>
        <end position="309"/>
    </location>
</feature>